<dbReference type="InterPro" id="IPR015867">
    <property type="entry name" value="N-reg_PII/ATP_PRibTrfase_C"/>
</dbReference>
<dbReference type="EMBL" id="JAOSIW010000013">
    <property type="protein sequence ID" value="MDO8054627.1"/>
    <property type="molecule type" value="Genomic_DNA"/>
</dbReference>
<sequence length="111" mass="12474">MNKKMKLILAIVSSEDADEVQHNLSKNNFFSTRLSTQGGFLSKKNVTLIIGLSVDKVEQAIEIIRFHSRQKTQIIPNDILNEFSAYYSLPSEVSVGGATIFILDVEKFLKL</sequence>
<dbReference type="AlphaFoldDB" id="A0A9K3VNR4"/>
<dbReference type="Pfam" id="PF06153">
    <property type="entry name" value="CdAMP_rec"/>
    <property type="match status" value="1"/>
</dbReference>
<dbReference type="Gene3D" id="3.30.70.120">
    <property type="match status" value="1"/>
</dbReference>
<name>A0A9K3VNR4_9MOLU</name>
<organism evidence="1 2">
    <name type="scientific">Candidatus Phytoplasma australasiaticum subsp. australasiaticum</name>
    <dbReference type="NCBI Taxonomy" id="2832407"/>
    <lineage>
        <taxon>Bacteria</taxon>
        <taxon>Bacillati</taxon>
        <taxon>Mycoplasmatota</taxon>
        <taxon>Mollicutes</taxon>
        <taxon>Acholeplasmatales</taxon>
        <taxon>Acholeplasmataceae</taxon>
        <taxon>Candidatus Phytoplasma</taxon>
        <taxon>16SrII (Peanut WB group)</taxon>
        <taxon>Candidatus Phytoplasma australasiaticum</taxon>
    </lineage>
</organism>
<protein>
    <submittedName>
        <fullName evidence="1">Cyclic-di-AMP receptor</fullName>
    </submittedName>
</protein>
<dbReference type="PANTHER" id="PTHR38456:SF1">
    <property type="entry name" value="CYCLIC DI-AMP RECEPTOR A"/>
    <property type="match status" value="1"/>
</dbReference>
<dbReference type="Proteomes" id="UP001170651">
    <property type="component" value="Unassembled WGS sequence"/>
</dbReference>
<evidence type="ECO:0000313" key="1">
    <source>
        <dbReference type="EMBL" id="MDO8054627.1"/>
    </source>
</evidence>
<proteinExistence type="predicted"/>
<dbReference type="PANTHER" id="PTHR38456">
    <property type="entry name" value="CYCLIC DI-AMP RECEPTOR A"/>
    <property type="match status" value="1"/>
</dbReference>
<keyword evidence="1" id="KW-0675">Receptor</keyword>
<keyword evidence="2" id="KW-1185">Reference proteome</keyword>
<dbReference type="InterPro" id="IPR010375">
    <property type="entry name" value="CdAMP_rec"/>
</dbReference>
<comment type="caution">
    <text evidence="1">The sequence shown here is derived from an EMBL/GenBank/DDBJ whole genome shotgun (WGS) entry which is preliminary data.</text>
</comment>
<dbReference type="InterPro" id="IPR011322">
    <property type="entry name" value="N-reg_PII-like_a/b"/>
</dbReference>
<evidence type="ECO:0000313" key="2">
    <source>
        <dbReference type="Proteomes" id="UP001170651"/>
    </source>
</evidence>
<dbReference type="SUPFAM" id="SSF54913">
    <property type="entry name" value="GlnB-like"/>
    <property type="match status" value="1"/>
</dbReference>
<reference evidence="1 2" key="1">
    <citation type="journal article" date="2023" name="Int. J. Syst. Evol. Microbiol.">
        <title>The observation of taxonomic boundaries for the 16SrII and 16SrXXV phytoplasmas using genome-based delimitation.</title>
        <authorList>
            <person name="Rodrigues Jardim B."/>
            <person name="Tran-Nguyen L.T.T."/>
            <person name="Gambley C."/>
            <person name="Al-Sadi A.M."/>
            <person name="Al-Subhi A.M."/>
            <person name="Foissac X."/>
            <person name="Salar P."/>
            <person name="Cai H."/>
            <person name="Yang J.Y."/>
            <person name="Davis R."/>
            <person name="Jones L."/>
            <person name="Rodoni B."/>
            <person name="Constable F.E."/>
        </authorList>
    </citation>
    <scope>NUCLEOTIDE SEQUENCE [LARGE SCALE GENOMIC DNA]</scope>
    <source>
        <strain evidence="1">BAWM-OMN-P26</strain>
    </source>
</reference>
<accession>A0A9K3VNR4</accession>
<gene>
    <name evidence="1" type="ORF">OC696_01960</name>
</gene>